<dbReference type="RefSeq" id="WP_005897904.1">
    <property type="nucleotide sequence ID" value="NZ_CM000440.1"/>
</dbReference>
<dbReference type="eggNOG" id="ENOG502ZMB1">
    <property type="taxonomic scope" value="Bacteria"/>
</dbReference>
<proteinExistence type="predicted"/>
<name>A5TWC5_FUSNP</name>
<dbReference type="Proteomes" id="UP000001921">
    <property type="component" value="Chromosome"/>
</dbReference>
<dbReference type="CDD" id="cd00093">
    <property type="entry name" value="HTH_XRE"/>
    <property type="match status" value="1"/>
</dbReference>
<dbReference type="GeneID" id="45635256"/>
<dbReference type="Gene3D" id="1.10.260.40">
    <property type="entry name" value="lambda repressor-like DNA-binding domains"/>
    <property type="match status" value="1"/>
</dbReference>
<dbReference type="AlphaFoldDB" id="A5TWC5"/>
<dbReference type="SMART" id="SM00530">
    <property type="entry name" value="HTH_XRE"/>
    <property type="match status" value="1"/>
</dbReference>
<evidence type="ECO:0000259" key="1">
    <source>
        <dbReference type="PROSITE" id="PS50943"/>
    </source>
</evidence>
<evidence type="ECO:0000313" key="2">
    <source>
        <dbReference type="EMBL" id="EDK89200.1"/>
    </source>
</evidence>
<dbReference type="InterPro" id="IPR001387">
    <property type="entry name" value="Cro/C1-type_HTH"/>
</dbReference>
<dbReference type="Pfam" id="PF01381">
    <property type="entry name" value="HTH_3"/>
    <property type="match status" value="1"/>
</dbReference>
<organism evidence="2">
    <name type="scientific">Fusobacterium polymorphum ATCC 10953</name>
    <dbReference type="NCBI Taxonomy" id="393480"/>
    <lineage>
        <taxon>Bacteria</taxon>
        <taxon>Fusobacteriati</taxon>
        <taxon>Fusobacteriota</taxon>
        <taxon>Fusobacteriia</taxon>
        <taxon>Fusobacteriales</taxon>
        <taxon>Fusobacteriaceae</taxon>
        <taxon>Fusobacterium</taxon>
    </lineage>
</organism>
<dbReference type="SUPFAM" id="SSF47413">
    <property type="entry name" value="lambda repressor-like DNA-binding domains"/>
    <property type="match status" value="1"/>
</dbReference>
<reference evidence="2" key="2">
    <citation type="submission" date="2007-05" db="EMBL/GenBank/DDBJ databases">
        <title>Genome sequence of Fusobacterium nucleatum subspecies polymorphum - a genetically tractable Fusobacterium.</title>
        <authorList>
            <person name="Karpathy S.E."/>
            <person name="Xiang Q."/>
            <person name="Gioia J."/>
            <person name="Jiang H."/>
            <person name="Liu Y."/>
            <person name="Petrosino J.F."/>
            <person name="Yerrapragada S."/>
            <person name="Fox G.E."/>
            <person name="Kinder Haake S."/>
            <person name="Weinstock G.M."/>
            <person name="Highlander S.K."/>
        </authorList>
    </citation>
    <scope>NUCLEOTIDE SEQUENCE [LARGE SCALE GENOMIC DNA]</scope>
    <source>
        <strain evidence="2">ATCC 10953</strain>
    </source>
</reference>
<gene>
    <name evidence="2" type="ORF">FNP_1418</name>
</gene>
<dbReference type="HOGENOM" id="CLU_1203420_0_0_0"/>
<sequence length="230" mass="27020">MNSIEIILKALMKINNLTQVALSLKTDIPLPTIRKYLKSEFNPTRKNIKKIENTFNISIIDLIDRNLNDITEVENLEYENNLFLEKMLKKIENVEIEKNQFEYAASKGGAVKIPDYNFYEVLEQYEYIKLQIENTLKILNEIKFNLITENKKVDTIFKLDNDILTILKKYNILITPTNEITQDTFKIKLENKYYNIGNKLLSNIIESLKTNLVNDFKSFLEIIDNETNKP</sequence>
<accession>A5TWC5</accession>
<dbReference type="GO" id="GO:0003677">
    <property type="term" value="F:DNA binding"/>
    <property type="evidence" value="ECO:0007669"/>
    <property type="project" value="InterPro"/>
</dbReference>
<dbReference type="EMBL" id="CM000440">
    <property type="protein sequence ID" value="EDK89200.1"/>
    <property type="molecule type" value="Genomic_DNA"/>
</dbReference>
<reference evidence="2" key="1">
    <citation type="submission" date="2006-07" db="EMBL/GenBank/DDBJ databases">
        <authorList>
            <person name="Qin X."/>
            <person name="Weinstock G.M."/>
        </authorList>
    </citation>
    <scope>NUCLEOTIDE SEQUENCE [LARGE SCALE GENOMIC DNA]</scope>
    <source>
        <strain evidence="2">ATCC 10953</strain>
    </source>
</reference>
<feature type="domain" description="HTH cro/C1-type" evidence="1">
    <location>
        <begin position="8"/>
        <end position="62"/>
    </location>
</feature>
<dbReference type="PROSITE" id="PS50943">
    <property type="entry name" value="HTH_CROC1"/>
    <property type="match status" value="1"/>
</dbReference>
<dbReference type="InterPro" id="IPR010982">
    <property type="entry name" value="Lambda_DNA-bd_dom_sf"/>
</dbReference>
<protein>
    <submittedName>
        <fullName evidence="2">Possible transcriptional regulator</fullName>
    </submittedName>
</protein>